<protein>
    <submittedName>
        <fullName evidence="3">Terpenoid cyclases/protein prenyltransferase alpha-alpha toroid</fullName>
    </submittedName>
</protein>
<keyword evidence="1" id="KW-0413">Isomerase</keyword>
<dbReference type="Proteomes" id="UP000187203">
    <property type="component" value="Unassembled WGS sequence"/>
</dbReference>
<dbReference type="InterPro" id="IPR008930">
    <property type="entry name" value="Terpenoid_cyclase/PrenylTrfase"/>
</dbReference>
<dbReference type="InterPro" id="IPR018333">
    <property type="entry name" value="Squalene_cyclase"/>
</dbReference>
<dbReference type="PANTHER" id="PTHR11764:SF58">
    <property type="entry name" value="BETA-AMYRIN SYNTHASE-RELATED"/>
    <property type="match status" value="1"/>
</dbReference>
<organism evidence="3 4">
    <name type="scientific">Corchorus olitorius</name>
    <dbReference type="NCBI Taxonomy" id="93759"/>
    <lineage>
        <taxon>Eukaryota</taxon>
        <taxon>Viridiplantae</taxon>
        <taxon>Streptophyta</taxon>
        <taxon>Embryophyta</taxon>
        <taxon>Tracheophyta</taxon>
        <taxon>Spermatophyta</taxon>
        <taxon>Magnoliopsida</taxon>
        <taxon>eudicotyledons</taxon>
        <taxon>Gunneridae</taxon>
        <taxon>Pentapetalae</taxon>
        <taxon>rosids</taxon>
        <taxon>malvids</taxon>
        <taxon>Malvales</taxon>
        <taxon>Malvaceae</taxon>
        <taxon>Grewioideae</taxon>
        <taxon>Apeibeae</taxon>
        <taxon>Corchorus</taxon>
    </lineage>
</organism>
<feature type="domain" description="Squalene cyclase N-terminal" evidence="2">
    <location>
        <begin position="3"/>
        <end position="51"/>
    </location>
</feature>
<accession>A0A1R3KXG5</accession>
<evidence type="ECO:0000256" key="1">
    <source>
        <dbReference type="ARBA" id="ARBA00023235"/>
    </source>
</evidence>
<dbReference type="OrthoDB" id="21502at2759"/>
<dbReference type="SUPFAM" id="SSF48239">
    <property type="entry name" value="Terpenoid cyclases/Protein prenyltransferases"/>
    <property type="match status" value="1"/>
</dbReference>
<keyword evidence="4" id="KW-1185">Reference proteome</keyword>
<evidence type="ECO:0000259" key="2">
    <source>
        <dbReference type="Pfam" id="PF13249"/>
    </source>
</evidence>
<dbReference type="GO" id="GO:0005811">
    <property type="term" value="C:lipid droplet"/>
    <property type="evidence" value="ECO:0007669"/>
    <property type="project" value="InterPro"/>
</dbReference>
<dbReference type="PANTHER" id="PTHR11764">
    <property type="entry name" value="TERPENE CYCLASE/MUTASE FAMILY MEMBER"/>
    <property type="match status" value="1"/>
</dbReference>
<comment type="caution">
    <text evidence="3">The sequence shown here is derived from an EMBL/GenBank/DDBJ whole genome shotgun (WGS) entry which is preliminary data.</text>
</comment>
<dbReference type="STRING" id="93759.A0A1R3KXG5"/>
<name>A0A1R3KXG5_9ROSI</name>
<evidence type="ECO:0000313" key="4">
    <source>
        <dbReference type="Proteomes" id="UP000187203"/>
    </source>
</evidence>
<dbReference type="AlphaFoldDB" id="A0A1R3KXG5"/>
<dbReference type="GO" id="GO:0016104">
    <property type="term" value="P:triterpenoid biosynthetic process"/>
    <property type="evidence" value="ECO:0007669"/>
    <property type="project" value="InterPro"/>
</dbReference>
<feature type="non-terminal residue" evidence="3">
    <location>
        <position position="51"/>
    </location>
</feature>
<reference evidence="4" key="1">
    <citation type="submission" date="2013-09" db="EMBL/GenBank/DDBJ databases">
        <title>Corchorus olitorius genome sequencing.</title>
        <authorList>
            <person name="Alam M."/>
            <person name="Haque M.S."/>
            <person name="Islam M.S."/>
            <person name="Emdad E.M."/>
            <person name="Islam M.M."/>
            <person name="Ahmed B."/>
            <person name="Halim A."/>
            <person name="Hossen Q.M.M."/>
            <person name="Hossain M.Z."/>
            <person name="Ahmed R."/>
            <person name="Khan M.M."/>
            <person name="Islam R."/>
            <person name="Rashid M.M."/>
            <person name="Khan S.A."/>
            <person name="Rahman M.S."/>
            <person name="Alam M."/>
            <person name="Yahiya A.S."/>
            <person name="Khan M.S."/>
            <person name="Azam M.S."/>
            <person name="Haque T."/>
            <person name="Lashkar M.Z.H."/>
            <person name="Akhand A.I."/>
            <person name="Morshed G."/>
            <person name="Roy S."/>
            <person name="Uddin K.S."/>
            <person name="Rabeya T."/>
            <person name="Hossain A.S."/>
            <person name="Chowdhury A."/>
            <person name="Snigdha A.R."/>
            <person name="Mortoza M.S."/>
            <person name="Matin S.A."/>
            <person name="Hoque S.M.E."/>
            <person name="Islam M.K."/>
            <person name="Roy D.K."/>
            <person name="Haider R."/>
            <person name="Moosa M.M."/>
            <person name="Elias S.M."/>
            <person name="Hasan A.M."/>
            <person name="Jahan S."/>
            <person name="Shafiuddin M."/>
            <person name="Mahmood N."/>
            <person name="Shommy N.S."/>
        </authorList>
    </citation>
    <scope>NUCLEOTIDE SEQUENCE [LARGE SCALE GENOMIC DNA]</scope>
    <source>
        <strain evidence="4">cv. O-4</strain>
    </source>
</reference>
<proteinExistence type="predicted"/>
<evidence type="ECO:0000313" key="3">
    <source>
        <dbReference type="EMBL" id="OMP11709.1"/>
    </source>
</evidence>
<dbReference type="GO" id="GO:0042300">
    <property type="term" value="F:beta-amyrin synthase activity"/>
    <property type="evidence" value="ECO:0007669"/>
    <property type="project" value="UniProtKB-ARBA"/>
</dbReference>
<gene>
    <name evidence="3" type="ORF">COLO4_03722</name>
</gene>
<dbReference type="Gene3D" id="1.50.10.20">
    <property type="match status" value="1"/>
</dbReference>
<dbReference type="InterPro" id="IPR032697">
    <property type="entry name" value="SQ_cyclase_N"/>
</dbReference>
<dbReference type="Pfam" id="PF13249">
    <property type="entry name" value="SQHop_cyclase_N"/>
    <property type="match status" value="1"/>
</dbReference>
<sequence>MFGTVLNYICLRLLGEEADGGQNDACARGRKWILDHGGATAIPSWGKFWLA</sequence>
<dbReference type="EMBL" id="AWUE01010393">
    <property type="protein sequence ID" value="OMP11709.1"/>
    <property type="molecule type" value="Genomic_DNA"/>
</dbReference>